<feature type="region of interest" description="Disordered" evidence="9">
    <location>
        <begin position="825"/>
        <end position="861"/>
    </location>
</feature>
<evidence type="ECO:0000256" key="5">
    <source>
        <dbReference type="ARBA" id="ARBA00023163"/>
    </source>
</evidence>
<evidence type="ECO:0000259" key="10">
    <source>
        <dbReference type="PROSITE" id="PS50863"/>
    </source>
</evidence>
<feature type="domain" description="PB1" evidence="11">
    <location>
        <begin position="734"/>
        <end position="818"/>
    </location>
</feature>
<comment type="subunit">
    <text evidence="8">Homodimers and heterodimers.</text>
</comment>
<dbReference type="SUPFAM" id="SSF54277">
    <property type="entry name" value="CAD &amp; PB1 domains"/>
    <property type="match status" value="1"/>
</dbReference>
<evidence type="ECO:0000256" key="3">
    <source>
        <dbReference type="ARBA" id="ARBA00023015"/>
    </source>
</evidence>
<dbReference type="InParanoid" id="A0A3Q7FFH4"/>
<evidence type="ECO:0000256" key="1">
    <source>
        <dbReference type="ARBA" id="ARBA00004123"/>
    </source>
</evidence>
<comment type="subcellular location">
    <subcellularLocation>
        <location evidence="1 8">Nucleus</location>
    </subcellularLocation>
</comment>
<dbReference type="Gene3D" id="3.10.20.90">
    <property type="entry name" value="Phosphatidylinositol 3-kinase Catalytic Subunit, Chain A, domain 1"/>
    <property type="match status" value="1"/>
</dbReference>
<dbReference type="Pfam" id="PF02362">
    <property type="entry name" value="B3"/>
    <property type="match status" value="2"/>
</dbReference>
<evidence type="ECO:0000313" key="13">
    <source>
        <dbReference type="Proteomes" id="UP000004994"/>
    </source>
</evidence>
<accession>A0A3Q7FFH4</accession>
<dbReference type="Pfam" id="PF06507">
    <property type="entry name" value="ARF_AD"/>
    <property type="match status" value="1"/>
</dbReference>
<dbReference type="InterPro" id="IPR044835">
    <property type="entry name" value="ARF_plant"/>
</dbReference>
<dbReference type="CDD" id="cd10017">
    <property type="entry name" value="B3_DNA"/>
    <property type="match status" value="1"/>
</dbReference>
<evidence type="ECO:0000259" key="11">
    <source>
        <dbReference type="PROSITE" id="PS51745"/>
    </source>
</evidence>
<keyword evidence="5 8" id="KW-0804">Transcription</keyword>
<dbReference type="STRING" id="4081.A0A3Q7FFH4"/>
<dbReference type="PANTHER" id="PTHR31384:SF128">
    <property type="entry name" value="AUXIN RESPONSE FACTOR"/>
    <property type="match status" value="1"/>
</dbReference>
<feature type="compositionally biased region" description="Low complexity" evidence="9">
    <location>
        <begin position="603"/>
        <end position="612"/>
    </location>
</feature>
<comment type="similarity">
    <text evidence="2 8">Belongs to the ARF family.</text>
</comment>
<proteinExistence type="inferred from homology"/>
<dbReference type="AlphaFoldDB" id="A0A3Q7FFH4"/>
<keyword evidence="13" id="KW-1185">Reference proteome</keyword>
<dbReference type="PROSITE" id="PS50863">
    <property type="entry name" value="B3"/>
    <property type="match status" value="1"/>
</dbReference>
<evidence type="ECO:0000256" key="7">
    <source>
        <dbReference type="ARBA" id="ARBA00023294"/>
    </source>
</evidence>
<dbReference type="Gene3D" id="2.30.30.1040">
    <property type="match status" value="1"/>
</dbReference>
<evidence type="ECO:0000256" key="6">
    <source>
        <dbReference type="ARBA" id="ARBA00023242"/>
    </source>
</evidence>
<dbReference type="InterPro" id="IPR053793">
    <property type="entry name" value="PB1-like"/>
</dbReference>
<keyword evidence="6 8" id="KW-0539">Nucleus</keyword>
<dbReference type="Gene3D" id="2.40.330.10">
    <property type="entry name" value="DNA-binding pseudobarrel domain"/>
    <property type="match status" value="2"/>
</dbReference>
<keyword evidence="3 8" id="KW-0805">Transcription regulation</keyword>
<dbReference type="GO" id="GO:0009908">
    <property type="term" value="P:flower development"/>
    <property type="evidence" value="ECO:0000318"/>
    <property type="project" value="GO_Central"/>
</dbReference>
<dbReference type="PANTHER" id="PTHR31384">
    <property type="entry name" value="AUXIN RESPONSE FACTOR 4-RELATED"/>
    <property type="match status" value="1"/>
</dbReference>
<dbReference type="GO" id="GO:0005634">
    <property type="term" value="C:nucleus"/>
    <property type="evidence" value="ECO:0000318"/>
    <property type="project" value="GO_Central"/>
</dbReference>
<feature type="region of interest" description="Disordered" evidence="9">
    <location>
        <begin position="603"/>
        <end position="665"/>
    </location>
</feature>
<feature type="domain" description="TF-B3" evidence="10">
    <location>
        <begin position="247"/>
        <end position="310"/>
    </location>
</feature>
<name>A0A3Q7FFH4_SOLLC</name>
<dbReference type="InterPro" id="IPR033389">
    <property type="entry name" value="AUX/IAA_dom"/>
</dbReference>
<dbReference type="Gramene" id="Solyc03g031970.3.1">
    <property type="protein sequence ID" value="Solyc03g031970.3.1"/>
    <property type="gene ID" value="Solyc03g031970.3"/>
</dbReference>
<dbReference type="Pfam" id="PF02309">
    <property type="entry name" value="AUX_IAA"/>
    <property type="match status" value="1"/>
</dbReference>
<dbReference type="GO" id="GO:0009734">
    <property type="term" value="P:auxin-activated signaling pathway"/>
    <property type="evidence" value="ECO:0007669"/>
    <property type="project" value="UniProtKB-KW"/>
</dbReference>
<feature type="compositionally biased region" description="Polar residues" evidence="9">
    <location>
        <begin position="613"/>
        <end position="651"/>
    </location>
</feature>
<dbReference type="InterPro" id="IPR015300">
    <property type="entry name" value="DNA-bd_pseudobarrel_sf"/>
</dbReference>
<dbReference type="FunFam" id="3.10.20.90:FF:000047">
    <property type="entry name" value="Auxin response factor"/>
    <property type="match status" value="1"/>
</dbReference>
<dbReference type="GO" id="GO:0009733">
    <property type="term" value="P:response to auxin"/>
    <property type="evidence" value="ECO:0000318"/>
    <property type="project" value="GO_Central"/>
</dbReference>
<dbReference type="PROSITE" id="PS51745">
    <property type="entry name" value="PB1"/>
    <property type="match status" value="1"/>
</dbReference>
<dbReference type="InterPro" id="IPR010525">
    <property type="entry name" value="ARF_dom"/>
</dbReference>
<evidence type="ECO:0000256" key="9">
    <source>
        <dbReference type="SAM" id="MobiDB-lite"/>
    </source>
</evidence>
<dbReference type="FunCoup" id="A0A3Q7FFH4">
    <property type="interactions" value="629"/>
</dbReference>
<reference evidence="12" key="2">
    <citation type="submission" date="2019-01" db="UniProtKB">
        <authorList>
            <consortium name="EnsemblPlants"/>
        </authorList>
    </citation>
    <scope>IDENTIFICATION</scope>
    <source>
        <strain evidence="12">cv. Heinz 1706</strain>
    </source>
</reference>
<protein>
    <recommendedName>
        <fullName evidence="8">Auxin response factor</fullName>
    </recommendedName>
</protein>
<dbReference type="Proteomes" id="UP000004994">
    <property type="component" value="Chromosome 3"/>
</dbReference>
<dbReference type="GO" id="GO:0006355">
    <property type="term" value="P:regulation of DNA-templated transcription"/>
    <property type="evidence" value="ECO:0000318"/>
    <property type="project" value="GO_Central"/>
</dbReference>
<dbReference type="EnsemblPlants" id="Solyc03g031970.3.1">
    <property type="protein sequence ID" value="Solyc03g031970.3.1"/>
    <property type="gene ID" value="Solyc03g031970.3"/>
</dbReference>
<dbReference type="SMART" id="SM01019">
    <property type="entry name" value="B3"/>
    <property type="match status" value="1"/>
</dbReference>
<organism evidence="12">
    <name type="scientific">Solanum lycopersicum</name>
    <name type="common">Tomato</name>
    <name type="synonym">Lycopersicon esculentum</name>
    <dbReference type="NCBI Taxonomy" id="4081"/>
    <lineage>
        <taxon>Eukaryota</taxon>
        <taxon>Viridiplantae</taxon>
        <taxon>Streptophyta</taxon>
        <taxon>Embryophyta</taxon>
        <taxon>Tracheophyta</taxon>
        <taxon>Spermatophyta</taxon>
        <taxon>Magnoliopsida</taxon>
        <taxon>eudicotyledons</taxon>
        <taxon>Gunneridae</taxon>
        <taxon>Pentapetalae</taxon>
        <taxon>asterids</taxon>
        <taxon>lamiids</taxon>
        <taxon>Solanales</taxon>
        <taxon>Solanaceae</taxon>
        <taxon>Solanoideae</taxon>
        <taxon>Solaneae</taxon>
        <taxon>Solanum</taxon>
        <taxon>Solanum subgen. Lycopersicon</taxon>
    </lineage>
</organism>
<evidence type="ECO:0000256" key="2">
    <source>
        <dbReference type="ARBA" id="ARBA00007853"/>
    </source>
</evidence>
<dbReference type="GO" id="GO:0000976">
    <property type="term" value="F:transcription cis-regulatory region binding"/>
    <property type="evidence" value="ECO:0000318"/>
    <property type="project" value="GO_Central"/>
</dbReference>
<dbReference type="SUPFAM" id="SSF101936">
    <property type="entry name" value="DNA-binding pseudobarrel domain"/>
    <property type="match status" value="2"/>
</dbReference>
<keyword evidence="7 8" id="KW-0927">Auxin signaling pathway</keyword>
<keyword evidence="4 8" id="KW-0238">DNA-binding</keyword>
<dbReference type="FunFam" id="2.30.30.1040:FF:000001">
    <property type="entry name" value="Auxin response factor"/>
    <property type="match status" value="1"/>
</dbReference>
<comment type="function">
    <text evidence="8">Auxin response factors (ARFs) are transcriptional factors that bind specifically to the DNA sequence 5'-TGTCTC-3' found in the auxin-responsive promoter elements (AuxREs).</text>
</comment>
<evidence type="ECO:0000256" key="4">
    <source>
        <dbReference type="ARBA" id="ARBA00023125"/>
    </source>
</evidence>
<reference evidence="12" key="1">
    <citation type="journal article" date="2012" name="Nature">
        <title>The tomato genome sequence provides insights into fleshy fruit evolution.</title>
        <authorList>
            <consortium name="Tomato Genome Consortium"/>
        </authorList>
    </citation>
    <scope>NUCLEOTIDE SEQUENCE [LARGE SCALE GENOMIC DNA]</scope>
    <source>
        <strain evidence="12">cv. Heinz 1706</strain>
    </source>
</reference>
<dbReference type="InterPro" id="IPR003340">
    <property type="entry name" value="B3_DNA-bd"/>
</dbReference>
<evidence type="ECO:0000256" key="8">
    <source>
        <dbReference type="RuleBase" id="RU004561"/>
    </source>
</evidence>
<evidence type="ECO:0000313" key="12">
    <source>
        <dbReference type="EnsemblPlants" id="Solyc03g031970.3.1"/>
    </source>
</evidence>
<sequence length="861" mass="97733">MKLSTSGMGQQAHEGENKCLNSELWHACAGPLVCLPTVGSRVVYFPQGHSEQVAATTNKEVDIHIPNYPNLPPQLICQLHNVTMHADVETDEVYAQMTLQPLTLQEQKDTYLPVELGIPSRQPTNYFCKTLTASDTSTHGGFSVPRRAAEKVFPPLDFSQTPPCQELIARDLHDIEWKFRHIFRGKLRRILSLLCVDLHCVKLQEKRKKKQDSSWCIGWVKDEMELRPYEVHIRQPQQEKGKQNNRLNRLVDGLEWGSYRMRKQPKRHLLTTGWSVFVSAKRLVAGDSVLFIWYFKNEKNQLFLGIRRATRPQTVMPSSVLSSDSMHIGLLAAAAHAASTNSCFIVFFNPRASPSEFVIPLSKYIKAVYHTRVSVGMRFRMLFETEESSVRRYMGTITGIGDLDPVRWANSHWRSVKNMPKFFFKNDDILASELMVGWDESTAGERQPRVSLWEIEPLTTFPMYPSLFPLRLKRPWYPGTSSFQENNSEAINGMTWLRGESSEQGPHLLNLQSFGGMFPWMQQRVDPTMLRNDLNQQYQAMLASGLQNFGSGDLMKQQLMQFPQPVQYVQHAGSVNPQLQQQQQQQETMQQTIHHHMLPAQTQDNLQRQQQQHVSNQTEEQSHQHSYQDAYQIPNSQLQQKQPSNVPSPSFSKPDIADPSSKFSASIAPSGMPTALGLLLPTTVSNVATTSIDADISSMPLGTSGFPNPLYSYVQDSTDLLHNVGQADAQTVPRTFVKVYKSASLGRSLDITRFNSYHELRQELGQMFGIEGFLENPQRSGWQLVFVDRENDVLLLGDDPWEEFVNNVWYIKILSPEDVQKLGKEEVGSLNRGPPERMSSNNSADGRDFMSGLPSIGSLDY</sequence>
<dbReference type="OMA" id="LMSKCTH"/>